<keyword evidence="2" id="KW-0812">Transmembrane</keyword>
<feature type="transmembrane region" description="Helical" evidence="2">
    <location>
        <begin position="212"/>
        <end position="232"/>
    </location>
</feature>
<accession>A0A096BVX3</accession>
<feature type="transmembrane region" description="Helical" evidence="2">
    <location>
        <begin position="244"/>
        <end position="261"/>
    </location>
</feature>
<sequence>MGKRVQVVLWAFITILFWASAFPFTKYVIYSVSATSLAEARMIIGALVLLLVTSKQGLSFPRRKDWILFIGIAIAGNIGYQIVFSLGILSIPAATSSIIMALTPLTVASMAYGIYKERLHTMGWLCIITAFIGVGIVLLWDGMLYIQMGAIWTLLGMLLFAGYTILSRELSMKGYTPLTIATWGMVVASFMGIPWIPSMIEELAHVTMIEGGMIFFLGALSSAVAFITWAYALELAEKTADVTCFMFLSPVIVTGMSWALLGEFPNRGFFIGGALIIISLFLFNKYR</sequence>
<evidence type="ECO:0000313" key="4">
    <source>
        <dbReference type="EMBL" id="KGF46872.1"/>
    </source>
</evidence>
<comment type="caution">
    <text evidence="4">The sequence shown here is derived from an EMBL/GenBank/DDBJ whole genome shotgun (WGS) entry which is preliminary data.</text>
</comment>
<proteinExistence type="inferred from homology"/>
<comment type="similarity">
    <text evidence="1">Belongs to the EamA transporter family.</text>
</comment>
<feature type="transmembrane region" description="Helical" evidence="2">
    <location>
        <begin position="66"/>
        <end position="91"/>
    </location>
</feature>
<feature type="transmembrane region" description="Helical" evidence="2">
    <location>
        <begin position="122"/>
        <end position="140"/>
    </location>
</feature>
<organism evidence="4 5">
    <name type="scientific">Veillonella montpellierensis DNF00314</name>
    <dbReference type="NCBI Taxonomy" id="1401067"/>
    <lineage>
        <taxon>Bacteria</taxon>
        <taxon>Bacillati</taxon>
        <taxon>Bacillota</taxon>
        <taxon>Negativicutes</taxon>
        <taxon>Veillonellales</taxon>
        <taxon>Veillonellaceae</taxon>
        <taxon>Veillonella</taxon>
    </lineage>
</organism>
<dbReference type="SUPFAM" id="SSF103481">
    <property type="entry name" value="Multidrug resistance efflux transporter EmrE"/>
    <property type="match status" value="2"/>
</dbReference>
<dbReference type="InterPro" id="IPR052756">
    <property type="entry name" value="Alkyne_AA_exporter"/>
</dbReference>
<feature type="transmembrane region" description="Helical" evidence="2">
    <location>
        <begin position="146"/>
        <end position="166"/>
    </location>
</feature>
<evidence type="ECO:0000313" key="5">
    <source>
        <dbReference type="Proteomes" id="UP000029628"/>
    </source>
</evidence>
<evidence type="ECO:0000259" key="3">
    <source>
        <dbReference type="Pfam" id="PF00892"/>
    </source>
</evidence>
<reference evidence="4 5" key="1">
    <citation type="submission" date="2014-07" db="EMBL/GenBank/DDBJ databases">
        <authorList>
            <person name="McCorrison J."/>
            <person name="Sanka R."/>
            <person name="Torralba M."/>
            <person name="Gillis M."/>
            <person name="Haft D.H."/>
            <person name="Methe B."/>
            <person name="Sutton G."/>
            <person name="Nelson K.E."/>
        </authorList>
    </citation>
    <scope>NUCLEOTIDE SEQUENCE [LARGE SCALE GENOMIC DNA]</scope>
    <source>
        <strain evidence="4 5">DNF00314</strain>
    </source>
</reference>
<dbReference type="InterPro" id="IPR037185">
    <property type="entry name" value="EmrE-like"/>
</dbReference>
<dbReference type="InterPro" id="IPR000620">
    <property type="entry name" value="EamA_dom"/>
</dbReference>
<dbReference type="PANTHER" id="PTHR12715:SF4">
    <property type="entry name" value="EAMA DOMAIN-CONTAINING PROTEIN"/>
    <property type="match status" value="1"/>
</dbReference>
<dbReference type="GO" id="GO:0016020">
    <property type="term" value="C:membrane"/>
    <property type="evidence" value="ECO:0007669"/>
    <property type="project" value="InterPro"/>
</dbReference>
<protein>
    <recommendedName>
        <fullName evidence="3">EamA domain-containing protein</fullName>
    </recommendedName>
</protein>
<dbReference type="Proteomes" id="UP000029628">
    <property type="component" value="Unassembled WGS sequence"/>
</dbReference>
<evidence type="ECO:0000256" key="2">
    <source>
        <dbReference type="SAM" id="Phobius"/>
    </source>
</evidence>
<keyword evidence="2" id="KW-0472">Membrane</keyword>
<gene>
    <name evidence="4" type="ORF">HMPREF0872_07010</name>
</gene>
<feature type="domain" description="EamA" evidence="3">
    <location>
        <begin position="148"/>
        <end position="284"/>
    </location>
</feature>
<name>A0A096BVX3_9FIRM</name>
<feature type="domain" description="EamA" evidence="3">
    <location>
        <begin position="8"/>
        <end position="138"/>
    </location>
</feature>
<dbReference type="PANTHER" id="PTHR12715">
    <property type="entry name" value="TRANSPORTER, DRUG/METABOLITE EXPORTER FAMILY"/>
    <property type="match status" value="1"/>
</dbReference>
<dbReference type="RefSeq" id="WP_038152952.1">
    <property type="nucleotide sequence ID" value="NZ_JRNT01000026.1"/>
</dbReference>
<feature type="transmembrane region" description="Helical" evidence="2">
    <location>
        <begin position="97"/>
        <end position="115"/>
    </location>
</feature>
<feature type="transmembrane region" description="Helical" evidence="2">
    <location>
        <begin position="267"/>
        <end position="284"/>
    </location>
</feature>
<feature type="transmembrane region" description="Helical" evidence="2">
    <location>
        <begin position="178"/>
        <end position="200"/>
    </location>
</feature>
<dbReference type="AlphaFoldDB" id="A0A096BVX3"/>
<keyword evidence="5" id="KW-1185">Reference proteome</keyword>
<dbReference type="Pfam" id="PF00892">
    <property type="entry name" value="EamA"/>
    <property type="match status" value="2"/>
</dbReference>
<feature type="transmembrane region" description="Helical" evidence="2">
    <location>
        <begin position="37"/>
        <end position="54"/>
    </location>
</feature>
<keyword evidence="2" id="KW-1133">Transmembrane helix</keyword>
<dbReference type="eggNOG" id="COG0697">
    <property type="taxonomic scope" value="Bacteria"/>
</dbReference>
<evidence type="ECO:0000256" key="1">
    <source>
        <dbReference type="ARBA" id="ARBA00007362"/>
    </source>
</evidence>
<dbReference type="EMBL" id="JRNT01000026">
    <property type="protein sequence ID" value="KGF46872.1"/>
    <property type="molecule type" value="Genomic_DNA"/>
</dbReference>